<evidence type="ECO:0000256" key="1">
    <source>
        <dbReference type="SAM" id="MobiDB-lite"/>
    </source>
</evidence>
<feature type="region of interest" description="Disordered" evidence="1">
    <location>
        <begin position="57"/>
        <end position="129"/>
    </location>
</feature>
<proteinExistence type="predicted"/>
<comment type="caution">
    <text evidence="2">The sequence shown here is derived from an EMBL/GenBank/DDBJ whole genome shotgun (WGS) entry which is preliminary data.</text>
</comment>
<dbReference type="AlphaFoldDB" id="A0A7W4VHW8"/>
<evidence type="ECO:0000313" key="3">
    <source>
        <dbReference type="Proteomes" id="UP000532010"/>
    </source>
</evidence>
<sequence>MAKPELGLKRQCMSCGAKFYDLNKDPAVCPKCGTVFQATAMTTRVAAPVAARAAAVADEDETELEAAGPEMVSLDEVEADENEKDIPTDDDIDVGDDVADDDTFLEDEEEGDDDVSDLIDSDLEDDEEA</sequence>
<dbReference type="RefSeq" id="WP_183446892.1">
    <property type="nucleotide sequence ID" value="NZ_JACHWB010000001.1"/>
</dbReference>
<dbReference type="EMBL" id="JACHWB010000001">
    <property type="protein sequence ID" value="MBB3017523.1"/>
    <property type="molecule type" value="Genomic_DNA"/>
</dbReference>
<feature type="compositionally biased region" description="Acidic residues" evidence="1">
    <location>
        <begin position="73"/>
        <end position="129"/>
    </location>
</feature>
<accession>A0A7W4VHW8</accession>
<organism evidence="2 3">
    <name type="scientific">Microvirga lupini</name>
    <dbReference type="NCBI Taxonomy" id="420324"/>
    <lineage>
        <taxon>Bacteria</taxon>
        <taxon>Pseudomonadati</taxon>
        <taxon>Pseudomonadota</taxon>
        <taxon>Alphaproteobacteria</taxon>
        <taxon>Hyphomicrobiales</taxon>
        <taxon>Methylobacteriaceae</taxon>
        <taxon>Microvirga</taxon>
    </lineage>
</organism>
<dbReference type="Proteomes" id="UP000532010">
    <property type="component" value="Unassembled WGS sequence"/>
</dbReference>
<name>A0A7W4VHW8_9HYPH</name>
<dbReference type="InterPro" id="IPR012644">
    <property type="entry name" value="CHP02300_FYDLN_acid"/>
</dbReference>
<dbReference type="NCBIfam" id="TIGR02300">
    <property type="entry name" value="FYDLN_acid"/>
    <property type="match status" value="1"/>
</dbReference>
<keyword evidence="3" id="KW-1185">Reference proteome</keyword>
<evidence type="ECO:0000313" key="2">
    <source>
        <dbReference type="EMBL" id="MBB3017523.1"/>
    </source>
</evidence>
<protein>
    <submittedName>
        <fullName evidence="2">Uncharacterized protein (TIGR02300 family)</fullName>
    </submittedName>
</protein>
<dbReference type="Pfam" id="PF09538">
    <property type="entry name" value="FYDLN_acid"/>
    <property type="match status" value="1"/>
</dbReference>
<gene>
    <name evidence="2" type="ORF">FHR70_000563</name>
</gene>
<reference evidence="2 3" key="1">
    <citation type="submission" date="2020-08" db="EMBL/GenBank/DDBJ databases">
        <title>The Agave Microbiome: Exploring the role of microbial communities in plant adaptations to desert environments.</title>
        <authorList>
            <person name="Partida-Martinez L.P."/>
        </authorList>
    </citation>
    <scope>NUCLEOTIDE SEQUENCE [LARGE SCALE GENOMIC DNA]</scope>
    <source>
        <strain evidence="2 3">AT3.9</strain>
    </source>
</reference>